<organism evidence="1 2">
    <name type="scientific">Drosophila rubida</name>
    <dbReference type="NCBI Taxonomy" id="30044"/>
    <lineage>
        <taxon>Eukaryota</taxon>
        <taxon>Metazoa</taxon>
        <taxon>Ecdysozoa</taxon>
        <taxon>Arthropoda</taxon>
        <taxon>Hexapoda</taxon>
        <taxon>Insecta</taxon>
        <taxon>Pterygota</taxon>
        <taxon>Neoptera</taxon>
        <taxon>Endopterygota</taxon>
        <taxon>Diptera</taxon>
        <taxon>Brachycera</taxon>
        <taxon>Muscomorpha</taxon>
        <taxon>Ephydroidea</taxon>
        <taxon>Drosophilidae</taxon>
        <taxon>Drosophila</taxon>
    </lineage>
</organism>
<name>A0AAD4PN98_9MUSC</name>
<gene>
    <name evidence="1" type="ORF">KR093_002266</name>
</gene>
<accession>A0AAD4PN98</accession>
<dbReference type="Pfam" id="PF06477">
    <property type="entry name" value="DUF1091"/>
    <property type="match status" value="1"/>
</dbReference>
<proteinExistence type="predicted"/>
<evidence type="ECO:0000313" key="1">
    <source>
        <dbReference type="EMBL" id="KAH8376923.1"/>
    </source>
</evidence>
<evidence type="ECO:0000313" key="2">
    <source>
        <dbReference type="Proteomes" id="UP001200034"/>
    </source>
</evidence>
<protein>
    <submittedName>
        <fullName evidence="1">Uncharacterized protein</fullName>
    </submittedName>
</protein>
<dbReference type="EMBL" id="JAJJHW010001127">
    <property type="protein sequence ID" value="KAH8376923.1"/>
    <property type="molecule type" value="Genomic_DNA"/>
</dbReference>
<dbReference type="InterPro" id="IPR010512">
    <property type="entry name" value="DUF1091"/>
</dbReference>
<keyword evidence="2" id="KW-1185">Reference proteome</keyword>
<dbReference type="PANTHER" id="PTHR20898">
    <property type="entry name" value="DAEDALUS ON 3-RELATED-RELATED"/>
    <property type="match status" value="1"/>
</dbReference>
<dbReference type="AlphaFoldDB" id="A0AAD4PN98"/>
<feature type="non-terminal residue" evidence="1">
    <location>
        <position position="156"/>
    </location>
</feature>
<sequence length="156" mass="18371">AVIFRFTNAVCKSHNQSWVTINKCRLRAIGRNKIAFYLNASFLHPTHNIFLEAQVLKKASGYKPWLIKYSLDCCRFLKKTYNPIAVIVYNLYVEFSNINHTCPFVGDQIIDGFYLKHELLLGLPLPTGEYLLEMNWIFYKKLQFITNLYFQFTEDL</sequence>
<dbReference type="SMART" id="SM00697">
    <property type="entry name" value="DM8"/>
    <property type="match status" value="1"/>
</dbReference>
<dbReference type="PANTHER" id="PTHR20898:SF0">
    <property type="entry name" value="DAEDALUS ON 3-RELATED"/>
    <property type="match status" value="1"/>
</dbReference>
<comment type="caution">
    <text evidence="1">The sequence shown here is derived from an EMBL/GenBank/DDBJ whole genome shotgun (WGS) entry which is preliminary data.</text>
</comment>
<dbReference type="Proteomes" id="UP001200034">
    <property type="component" value="Unassembled WGS sequence"/>
</dbReference>
<reference evidence="1" key="1">
    <citation type="journal article" date="2021" name="Mol. Ecol. Resour.">
        <title>Phylogenomic analyses of the genus Drosophila reveals genomic signals of climate adaptation.</title>
        <authorList>
            <person name="Li F."/>
            <person name="Rane R.V."/>
            <person name="Luria V."/>
            <person name="Xiong Z."/>
            <person name="Chen J."/>
            <person name="Li Z."/>
            <person name="Catullo R.A."/>
            <person name="Griffin P.C."/>
            <person name="Schiffer M."/>
            <person name="Pearce S."/>
            <person name="Lee S.F."/>
            <person name="McElroy K."/>
            <person name="Stocker A."/>
            <person name="Shirriffs J."/>
            <person name="Cockerell F."/>
            <person name="Coppin C."/>
            <person name="Sgro C.M."/>
            <person name="Karger A."/>
            <person name="Cain J.W."/>
            <person name="Weber J.A."/>
            <person name="Santpere G."/>
            <person name="Kirschner M.W."/>
            <person name="Hoffmann A.A."/>
            <person name="Oakeshott J.G."/>
            <person name="Zhang G."/>
        </authorList>
    </citation>
    <scope>NUCLEOTIDE SEQUENCE</scope>
    <source>
        <strain evidence="1">BGI-SZ-2011g</strain>
    </source>
</reference>